<evidence type="ECO:0000313" key="3">
    <source>
        <dbReference type="EMBL" id="MBB3110560.1"/>
    </source>
</evidence>
<keyword evidence="1 3" id="KW-0808">Transferase</keyword>
<dbReference type="PANTHER" id="PTHR46401">
    <property type="entry name" value="GLYCOSYLTRANSFERASE WBBK-RELATED"/>
    <property type="match status" value="1"/>
</dbReference>
<feature type="domain" description="Glycosyl transferase family 1" evidence="2">
    <location>
        <begin position="187"/>
        <end position="336"/>
    </location>
</feature>
<evidence type="ECO:0000256" key="1">
    <source>
        <dbReference type="ARBA" id="ARBA00022679"/>
    </source>
</evidence>
<sequence>MNIIVFNVPAEHGGALSILNDFYKEVCSYSDSNIKWIFVLSKPQFEETENVKVIRFPWIKKSWIHRSLFDYVVAPYLVRKNKAHKIFSLQNLTIPFTNVPQTVYVHQPLPFIEHQFSFSENKLFWLYQKVIGRKIIKSIKHANKVIVQTKWMKKACMEQSEESRVKFDVIPPKISMHAASVFKPSDHAQSTFFYPASAIMYKNHRLIVEACKLLDRALLNEIKIIFTLNKDESDYCASLYKEVEELQLPIDFVGHLTRDEVYDQYTKSVLLFPSYIETYGLPLKEAKTLKGMIAASDCAFSREILDDYPNATFFNPFDANSLAIVMEDIVKRNIKYVKVEASHDKDFEINQLVTAVINS</sequence>
<accession>A0A7W5FMS8</accession>
<gene>
    <name evidence="3" type="ORF">FHS18_002627</name>
</gene>
<dbReference type="InterPro" id="IPR001296">
    <property type="entry name" value="Glyco_trans_1"/>
</dbReference>
<dbReference type="GO" id="GO:0016757">
    <property type="term" value="F:glycosyltransferase activity"/>
    <property type="evidence" value="ECO:0007669"/>
    <property type="project" value="InterPro"/>
</dbReference>
<name>A0A7W5FMS8_9BACL</name>
<dbReference type="AlphaFoldDB" id="A0A7W5FMS8"/>
<evidence type="ECO:0000259" key="2">
    <source>
        <dbReference type="Pfam" id="PF00534"/>
    </source>
</evidence>
<dbReference type="SUPFAM" id="SSF53756">
    <property type="entry name" value="UDP-Glycosyltransferase/glycogen phosphorylase"/>
    <property type="match status" value="1"/>
</dbReference>
<organism evidence="3 4">
    <name type="scientific">Paenibacillus phyllosphaerae</name>
    <dbReference type="NCBI Taxonomy" id="274593"/>
    <lineage>
        <taxon>Bacteria</taxon>
        <taxon>Bacillati</taxon>
        <taxon>Bacillota</taxon>
        <taxon>Bacilli</taxon>
        <taxon>Bacillales</taxon>
        <taxon>Paenibacillaceae</taxon>
        <taxon>Paenibacillus</taxon>
    </lineage>
</organism>
<keyword evidence="4" id="KW-1185">Reference proteome</keyword>
<comment type="caution">
    <text evidence="3">The sequence shown here is derived from an EMBL/GenBank/DDBJ whole genome shotgun (WGS) entry which is preliminary data.</text>
</comment>
<protein>
    <submittedName>
        <fullName evidence="3">Glycosyltransferase involved in cell wall biosynthesis</fullName>
    </submittedName>
</protein>
<reference evidence="3 4" key="1">
    <citation type="submission" date="2020-08" db="EMBL/GenBank/DDBJ databases">
        <title>Genomic Encyclopedia of Type Strains, Phase III (KMG-III): the genomes of soil and plant-associated and newly described type strains.</title>
        <authorList>
            <person name="Whitman W."/>
        </authorList>
    </citation>
    <scope>NUCLEOTIDE SEQUENCE [LARGE SCALE GENOMIC DNA]</scope>
    <source>
        <strain evidence="3 4">CECT 5862</strain>
    </source>
</reference>
<dbReference type="EMBL" id="JACHXK010000005">
    <property type="protein sequence ID" value="MBB3110560.1"/>
    <property type="molecule type" value="Genomic_DNA"/>
</dbReference>
<evidence type="ECO:0000313" key="4">
    <source>
        <dbReference type="Proteomes" id="UP000570361"/>
    </source>
</evidence>
<dbReference type="Gene3D" id="3.40.50.2000">
    <property type="entry name" value="Glycogen Phosphorylase B"/>
    <property type="match status" value="1"/>
</dbReference>
<dbReference type="Pfam" id="PF00534">
    <property type="entry name" value="Glycos_transf_1"/>
    <property type="match status" value="1"/>
</dbReference>
<dbReference type="RefSeq" id="WP_183600473.1">
    <property type="nucleotide sequence ID" value="NZ_JACHXK010000005.1"/>
</dbReference>
<dbReference type="GO" id="GO:0009103">
    <property type="term" value="P:lipopolysaccharide biosynthetic process"/>
    <property type="evidence" value="ECO:0007669"/>
    <property type="project" value="TreeGrafter"/>
</dbReference>
<dbReference type="Proteomes" id="UP000570361">
    <property type="component" value="Unassembled WGS sequence"/>
</dbReference>
<proteinExistence type="predicted"/>
<dbReference type="PANTHER" id="PTHR46401:SF2">
    <property type="entry name" value="GLYCOSYLTRANSFERASE WBBK-RELATED"/>
    <property type="match status" value="1"/>
</dbReference>